<evidence type="ECO:0000256" key="5">
    <source>
        <dbReference type="PIRSR" id="PIRSR000350-3"/>
    </source>
</evidence>
<dbReference type="Pfam" id="PF02852">
    <property type="entry name" value="Pyr_redox_dim"/>
    <property type="match status" value="1"/>
</dbReference>
<dbReference type="SUPFAM" id="SSF55424">
    <property type="entry name" value="FAD/NAD-linked reductases, dimerisation (C-terminal) domain"/>
    <property type="match status" value="1"/>
</dbReference>
<dbReference type="Gene3D" id="3.50.50.60">
    <property type="entry name" value="FAD/NAD(P)-binding domain"/>
    <property type="match status" value="2"/>
</dbReference>
<comment type="caution">
    <text evidence="9">The sequence shown here is derived from an EMBL/GenBank/DDBJ whole genome shotgun (WGS) entry which is preliminary data.</text>
</comment>
<evidence type="ECO:0000256" key="3">
    <source>
        <dbReference type="ARBA" id="ARBA00022827"/>
    </source>
</evidence>
<feature type="binding site" evidence="5">
    <location>
        <begin position="145"/>
        <end position="147"/>
    </location>
    <ligand>
        <name>FAD</name>
        <dbReference type="ChEBI" id="CHEBI:57692"/>
    </ligand>
</feature>
<dbReference type="InterPro" id="IPR016156">
    <property type="entry name" value="FAD/NAD-linked_Rdtase_dimer_sf"/>
</dbReference>
<dbReference type="InterPro" id="IPR004099">
    <property type="entry name" value="Pyr_nucl-diS_OxRdtase_dimer"/>
</dbReference>
<feature type="binding site" evidence="5">
    <location>
        <position position="269"/>
    </location>
    <ligand>
        <name>NAD(+)</name>
        <dbReference type="ChEBI" id="CHEBI:57540"/>
    </ligand>
</feature>
<keyword evidence="3 5" id="KW-0274">FAD</keyword>
<dbReference type="Gene3D" id="3.30.390.30">
    <property type="match status" value="1"/>
</dbReference>
<dbReference type="GO" id="GO:0006103">
    <property type="term" value="P:2-oxoglutarate metabolic process"/>
    <property type="evidence" value="ECO:0007669"/>
    <property type="project" value="TreeGrafter"/>
</dbReference>
<feature type="domain" description="Pyridine nucleotide-disulphide oxidoreductase dimerisation" evidence="7">
    <location>
        <begin position="379"/>
        <end position="485"/>
    </location>
</feature>
<protein>
    <submittedName>
        <fullName evidence="9">Pyridine nucleotide-disulfide oxidoreductase</fullName>
    </submittedName>
</protein>
<feature type="binding site" evidence="5">
    <location>
        <begin position="182"/>
        <end position="189"/>
    </location>
    <ligand>
        <name>NAD(+)</name>
        <dbReference type="ChEBI" id="CHEBI:57540"/>
    </ligand>
</feature>
<feature type="binding site" evidence="5">
    <location>
        <position position="331"/>
    </location>
    <ligand>
        <name>FAD</name>
        <dbReference type="ChEBI" id="CHEBI:57692"/>
    </ligand>
</feature>
<keyword evidence="4 5" id="KW-0520">NAD</keyword>
<proteinExistence type="inferred from homology"/>
<dbReference type="InterPro" id="IPR050151">
    <property type="entry name" value="Class-I_Pyr_Nuc-Dis_Oxidored"/>
</dbReference>
<feature type="disulfide bond" description="Redox-active" evidence="6">
    <location>
        <begin position="42"/>
        <end position="47"/>
    </location>
</feature>
<dbReference type="Proteomes" id="UP000433071">
    <property type="component" value="Unassembled WGS sequence"/>
</dbReference>
<evidence type="ECO:0000256" key="1">
    <source>
        <dbReference type="ARBA" id="ARBA00007532"/>
    </source>
</evidence>
<sequence>MAREFDLVVLGAGPVGENVVDRARAAGLEVAVVEHELVGGECSYWACVPSKTLLRSGAALRAARRVRGASDAVTGDVDVAETLARRDYWVSDWDDRNAVAWLESVGAVLVRGHGRLQGERRVVVTPPDGGADEVLVARHAVAVCTGSEPVVPDVPGLADARPWISRDATGVRNVPARLAIIGGGVVAVEMATLYAGFGTRTTMIVRHGLLGGMEPFAGEAVADGLRALGVELRQGASPVRVSRDETDAVVIELDDGGTVTADEVLVATGRRPRSTGIGVEAVGLEPGSSITVDDTLAVVGLDEASAAARNDVDDGDGDRPERMPWLYAVGDVTGRASFTHQGKYQGRAAGDVIAARALGRPVDAGRYGIHTATADSVAVPSVVFADPEVGSVGLTAARAAARGLAVRTPEVAFSSVTGAGILADDYEGRARLVIDDERDVVVGATFVGPDVAELVHQATIAIVGEVPVRRLWHAVPAFPTMSEVWLRLLEADGRPEVGG</sequence>
<dbReference type="OrthoDB" id="9800167at2"/>
<keyword evidence="10" id="KW-1185">Reference proteome</keyword>
<dbReference type="EMBL" id="WMLB01000023">
    <property type="protein sequence ID" value="MTH68819.1"/>
    <property type="molecule type" value="Genomic_DNA"/>
</dbReference>
<dbReference type="InterPro" id="IPR036188">
    <property type="entry name" value="FAD/NAD-bd_sf"/>
</dbReference>
<dbReference type="Pfam" id="PF07992">
    <property type="entry name" value="Pyr_redox_2"/>
    <property type="match status" value="1"/>
</dbReference>
<evidence type="ECO:0000259" key="8">
    <source>
        <dbReference type="Pfam" id="PF07992"/>
    </source>
</evidence>
<dbReference type="PIRSF" id="PIRSF000350">
    <property type="entry name" value="Mercury_reductase_MerA"/>
    <property type="match status" value="1"/>
</dbReference>
<evidence type="ECO:0000256" key="4">
    <source>
        <dbReference type="ARBA" id="ARBA00023027"/>
    </source>
</evidence>
<feature type="domain" description="FAD/NAD(P)-binding" evidence="8">
    <location>
        <begin position="5"/>
        <end position="345"/>
    </location>
</feature>
<accession>A0A6I3M5R7</accession>
<evidence type="ECO:0000259" key="7">
    <source>
        <dbReference type="Pfam" id="PF02852"/>
    </source>
</evidence>
<dbReference type="AlphaFoldDB" id="A0A6I3M5R7"/>
<dbReference type="RefSeq" id="WP_155051878.1">
    <property type="nucleotide sequence ID" value="NZ_BAAAIB010000002.1"/>
</dbReference>
<dbReference type="PRINTS" id="PR00411">
    <property type="entry name" value="PNDRDTASEI"/>
</dbReference>
<dbReference type="PANTHER" id="PTHR22912">
    <property type="entry name" value="DISULFIDE OXIDOREDUCTASE"/>
    <property type="match status" value="1"/>
</dbReference>
<dbReference type="InterPro" id="IPR023753">
    <property type="entry name" value="FAD/NAD-binding_dom"/>
</dbReference>
<name>A0A6I3M5R7_9MICO</name>
<evidence type="ECO:0000256" key="2">
    <source>
        <dbReference type="ARBA" id="ARBA00022630"/>
    </source>
</evidence>
<gene>
    <name evidence="9" type="ORF">GJ743_10600</name>
</gene>
<dbReference type="GO" id="GO:0004148">
    <property type="term" value="F:dihydrolipoyl dehydrogenase (NADH) activity"/>
    <property type="evidence" value="ECO:0007669"/>
    <property type="project" value="TreeGrafter"/>
</dbReference>
<reference evidence="9 10" key="1">
    <citation type="submission" date="2019-11" db="EMBL/GenBank/DDBJ databases">
        <title>Agromyces kandeliae sp. nov., isolated from mangrove soil.</title>
        <authorList>
            <person name="Wang R."/>
        </authorList>
    </citation>
    <scope>NUCLEOTIDE SEQUENCE [LARGE SCALE GENOMIC DNA]</scope>
    <source>
        <strain evidence="9 10">JCM 11433</strain>
    </source>
</reference>
<evidence type="ECO:0000313" key="9">
    <source>
        <dbReference type="EMBL" id="MTH68819.1"/>
    </source>
</evidence>
<dbReference type="GO" id="GO:0050660">
    <property type="term" value="F:flavin adenine dinucleotide binding"/>
    <property type="evidence" value="ECO:0007669"/>
    <property type="project" value="TreeGrafter"/>
</dbReference>
<dbReference type="PANTHER" id="PTHR22912:SF151">
    <property type="entry name" value="DIHYDROLIPOYL DEHYDROGENASE, MITOCHONDRIAL"/>
    <property type="match status" value="1"/>
</dbReference>
<keyword evidence="2" id="KW-0285">Flavoprotein</keyword>
<dbReference type="PRINTS" id="PR00368">
    <property type="entry name" value="FADPNR"/>
</dbReference>
<dbReference type="SUPFAM" id="SSF51905">
    <property type="entry name" value="FAD/NAD(P)-binding domain"/>
    <property type="match status" value="1"/>
</dbReference>
<evidence type="ECO:0000313" key="10">
    <source>
        <dbReference type="Proteomes" id="UP000433071"/>
    </source>
</evidence>
<feature type="binding site" evidence="5">
    <location>
        <position position="114"/>
    </location>
    <ligand>
        <name>FAD</name>
        <dbReference type="ChEBI" id="CHEBI:57692"/>
    </ligand>
</feature>
<comment type="cofactor">
    <cofactor evidence="5">
        <name>FAD</name>
        <dbReference type="ChEBI" id="CHEBI:57692"/>
    </cofactor>
    <text evidence="5">Binds 1 FAD per subunit.</text>
</comment>
<organism evidence="9 10">
    <name type="scientific">Agromyces bracchium</name>
    <dbReference type="NCBI Taxonomy" id="88376"/>
    <lineage>
        <taxon>Bacteria</taxon>
        <taxon>Bacillati</taxon>
        <taxon>Actinomycetota</taxon>
        <taxon>Actinomycetes</taxon>
        <taxon>Micrococcales</taxon>
        <taxon>Microbacteriaceae</taxon>
        <taxon>Agromyces</taxon>
    </lineage>
</organism>
<comment type="similarity">
    <text evidence="1">Belongs to the class-I pyridine nucleotide-disulfide oxidoreductase family.</text>
</comment>
<dbReference type="InterPro" id="IPR001100">
    <property type="entry name" value="Pyr_nuc-diS_OxRdtase"/>
</dbReference>
<evidence type="ECO:0000256" key="6">
    <source>
        <dbReference type="PIRSR" id="PIRSR000350-4"/>
    </source>
</evidence>
<keyword evidence="5" id="KW-0547">Nucleotide-binding</keyword>
<feature type="binding site" evidence="5">
    <location>
        <position position="51"/>
    </location>
    <ligand>
        <name>FAD</name>
        <dbReference type="ChEBI" id="CHEBI:57692"/>
    </ligand>
</feature>